<evidence type="ECO:0000313" key="5">
    <source>
        <dbReference type="WBParaSite" id="SBAD_0001346001-mRNA-1"/>
    </source>
</evidence>
<dbReference type="AlphaFoldDB" id="A0A183JAZ6"/>
<keyword evidence="3" id="KW-1133">Transmembrane helix</keyword>
<sequence length="208" mass="23231">LFQVEVRVLDVNDNAPVLAASATNVTILSDIDPFTPIVMLHAQDRDLSPEFDYSLEDSSGLFRVHPKLGFVTVFDRLPQINSTYHIVPIVSDGLFVDKMNITIKVITPPSSKAAITTSDYDLIEFTEDAYEFVVEEGKSEAYVGQVDVNTTSHVIFSIFPENINEYFKIDKKNGRIYTRAGLQYTAMQSTYSFLVSAELQDASSVRVS</sequence>
<evidence type="ECO:0000256" key="2">
    <source>
        <dbReference type="ARBA" id="ARBA00022692"/>
    </source>
</evidence>
<evidence type="ECO:0000256" key="3">
    <source>
        <dbReference type="ARBA" id="ARBA00022989"/>
    </source>
</evidence>
<dbReference type="GO" id="GO:0007155">
    <property type="term" value="P:cell adhesion"/>
    <property type="evidence" value="ECO:0007669"/>
    <property type="project" value="UniProtKB-KW"/>
</dbReference>
<accession>A0A183JAZ6</accession>
<dbReference type="GO" id="GO:0005509">
    <property type="term" value="F:calcium ion binding"/>
    <property type="evidence" value="ECO:0007669"/>
    <property type="project" value="InterPro"/>
</dbReference>
<dbReference type="InterPro" id="IPR015919">
    <property type="entry name" value="Cadherin-like_sf"/>
</dbReference>
<keyword evidence="4" id="KW-0472">Membrane</keyword>
<dbReference type="PROSITE" id="PS00232">
    <property type="entry name" value="CADHERIN_1"/>
    <property type="match status" value="1"/>
</dbReference>
<dbReference type="SUPFAM" id="SSF49313">
    <property type="entry name" value="Cadherin-like"/>
    <property type="match status" value="2"/>
</dbReference>
<proteinExistence type="predicted"/>
<comment type="subcellular location">
    <subcellularLocation>
        <location evidence="1">Membrane</location>
    </subcellularLocation>
</comment>
<dbReference type="PANTHER" id="PTHR24026">
    <property type="entry name" value="FAT ATYPICAL CADHERIN-RELATED"/>
    <property type="match status" value="1"/>
</dbReference>
<dbReference type="CDD" id="cd11304">
    <property type="entry name" value="Cadherin_repeat"/>
    <property type="match status" value="1"/>
</dbReference>
<reference evidence="5" key="1">
    <citation type="submission" date="2016-06" db="UniProtKB">
        <authorList>
            <consortium name="WormBaseParasite"/>
        </authorList>
    </citation>
    <scope>IDENTIFICATION</scope>
</reference>
<evidence type="ECO:0000256" key="4">
    <source>
        <dbReference type="ARBA" id="ARBA00023136"/>
    </source>
</evidence>
<dbReference type="WBParaSite" id="SBAD_0001346001-mRNA-1">
    <property type="protein sequence ID" value="SBAD_0001346001-mRNA-1"/>
    <property type="gene ID" value="SBAD_0001346001"/>
</dbReference>
<name>A0A183JAZ6_9BILA</name>
<dbReference type="GO" id="GO:0005886">
    <property type="term" value="C:plasma membrane"/>
    <property type="evidence" value="ECO:0007669"/>
    <property type="project" value="UniProtKB-SubCell"/>
</dbReference>
<protein>
    <submittedName>
        <fullName evidence="5">PCDL protein</fullName>
    </submittedName>
</protein>
<dbReference type="PANTHER" id="PTHR24026:SF126">
    <property type="entry name" value="PROTOCADHERIN FAT 4"/>
    <property type="match status" value="1"/>
</dbReference>
<dbReference type="InterPro" id="IPR020894">
    <property type="entry name" value="Cadherin_CS"/>
</dbReference>
<dbReference type="Gene3D" id="2.60.40.60">
    <property type="entry name" value="Cadherins"/>
    <property type="match status" value="2"/>
</dbReference>
<keyword evidence="2" id="KW-0812">Transmembrane</keyword>
<evidence type="ECO:0000256" key="1">
    <source>
        <dbReference type="ARBA" id="ARBA00004370"/>
    </source>
</evidence>
<organism evidence="5">
    <name type="scientific">Soboliphyme baturini</name>
    <dbReference type="NCBI Taxonomy" id="241478"/>
    <lineage>
        <taxon>Eukaryota</taxon>
        <taxon>Metazoa</taxon>
        <taxon>Ecdysozoa</taxon>
        <taxon>Nematoda</taxon>
        <taxon>Enoplea</taxon>
        <taxon>Dorylaimia</taxon>
        <taxon>Dioctophymatida</taxon>
        <taxon>Dioctophymatoidea</taxon>
        <taxon>Soboliphymatidae</taxon>
        <taxon>Soboliphyme</taxon>
    </lineage>
</organism>